<evidence type="ECO:0000313" key="2">
    <source>
        <dbReference type="EMBL" id="ACL77165.1"/>
    </source>
</evidence>
<dbReference type="KEGG" id="cce:Ccel_2871"/>
<evidence type="ECO:0000313" key="3">
    <source>
        <dbReference type="Proteomes" id="UP000001349"/>
    </source>
</evidence>
<dbReference type="RefSeq" id="WP_015926233.1">
    <property type="nucleotide sequence ID" value="NC_011898.1"/>
</dbReference>
<keyword evidence="1" id="KW-1133">Transmembrane helix</keyword>
<dbReference type="Proteomes" id="UP000001349">
    <property type="component" value="Chromosome"/>
</dbReference>
<dbReference type="STRING" id="394503.Ccel_2871"/>
<keyword evidence="3" id="KW-1185">Reference proteome</keyword>
<name>B8I865_RUMCH</name>
<sequence precursor="true">MSLLIISAIVTTLVSAIIVVLAVLIILLFIIPIKTDFVFDTENSIMQLTALWLYPLLMAIVTFENGKPILNIHVFGKHVIKKIIRKKTGTGHGMDYLRATEPEDIRIKAHYGFSNPFNTGITCGAVNMVSQLINISTFENEPDFLTDKDYVYLNVSAKIFMGPAVMRIIRLRRLYRRELQWIQT</sequence>
<dbReference type="eggNOG" id="ENOG5033S32">
    <property type="taxonomic scope" value="Bacteria"/>
</dbReference>
<keyword evidence="1" id="KW-0472">Membrane</keyword>
<feature type="transmembrane region" description="Helical" evidence="1">
    <location>
        <begin position="6"/>
        <end position="33"/>
    </location>
</feature>
<accession>B8I865</accession>
<protein>
    <submittedName>
        <fullName evidence="2">Membrane associated protein</fullName>
    </submittedName>
</protein>
<dbReference type="AlphaFoldDB" id="B8I865"/>
<feature type="transmembrane region" description="Helical" evidence="1">
    <location>
        <begin position="45"/>
        <end position="63"/>
    </location>
</feature>
<proteinExistence type="predicted"/>
<evidence type="ECO:0000256" key="1">
    <source>
        <dbReference type="SAM" id="Phobius"/>
    </source>
</evidence>
<reference evidence="2 3" key="1">
    <citation type="submission" date="2009-01" db="EMBL/GenBank/DDBJ databases">
        <title>Complete sequence of Clostridium cellulolyticum H10.</title>
        <authorList>
            <consortium name="US DOE Joint Genome Institute"/>
            <person name="Lucas S."/>
            <person name="Copeland A."/>
            <person name="Lapidus A."/>
            <person name="Glavina del Rio T."/>
            <person name="Dalin E."/>
            <person name="Tice H."/>
            <person name="Bruce D."/>
            <person name="Goodwin L."/>
            <person name="Pitluck S."/>
            <person name="Chertkov O."/>
            <person name="Saunders E."/>
            <person name="Brettin T."/>
            <person name="Detter J.C."/>
            <person name="Han C."/>
            <person name="Larimer F."/>
            <person name="Land M."/>
            <person name="Hauser L."/>
            <person name="Kyrpides N."/>
            <person name="Ivanova N."/>
            <person name="Zhou J."/>
            <person name="Richardson P."/>
        </authorList>
    </citation>
    <scope>NUCLEOTIDE SEQUENCE [LARGE SCALE GENOMIC DNA]</scope>
    <source>
        <strain evidence="3">ATCC 35319 / DSM 5812 / JCM 6584 / H10</strain>
    </source>
</reference>
<keyword evidence="1" id="KW-0812">Transmembrane</keyword>
<gene>
    <name evidence="2" type="ordered locus">Ccel_2871</name>
</gene>
<dbReference type="EMBL" id="CP001348">
    <property type="protein sequence ID" value="ACL77165.1"/>
    <property type="molecule type" value="Genomic_DNA"/>
</dbReference>
<dbReference type="HOGENOM" id="CLU_1493709_0_0_9"/>
<organism evidence="2 3">
    <name type="scientific">Ruminiclostridium cellulolyticum (strain ATCC 35319 / DSM 5812 / JCM 6584 / H10)</name>
    <name type="common">Clostridium cellulolyticum</name>
    <dbReference type="NCBI Taxonomy" id="394503"/>
    <lineage>
        <taxon>Bacteria</taxon>
        <taxon>Bacillati</taxon>
        <taxon>Bacillota</taxon>
        <taxon>Clostridia</taxon>
        <taxon>Eubacteriales</taxon>
        <taxon>Oscillospiraceae</taxon>
        <taxon>Ruminiclostridium</taxon>
    </lineage>
</organism>